<comment type="subcellular location">
    <subcellularLocation>
        <location evidence="8">Mitochondrion</location>
    </subcellularLocation>
</comment>
<organism evidence="11 12">
    <name type="scientific">Caulochytrium protostelioides</name>
    <dbReference type="NCBI Taxonomy" id="1555241"/>
    <lineage>
        <taxon>Eukaryota</taxon>
        <taxon>Fungi</taxon>
        <taxon>Fungi incertae sedis</taxon>
        <taxon>Chytridiomycota</taxon>
        <taxon>Chytridiomycota incertae sedis</taxon>
        <taxon>Chytridiomycetes</taxon>
        <taxon>Caulochytriales</taxon>
        <taxon>Caulochytriaceae</taxon>
        <taxon>Caulochytrium</taxon>
    </lineage>
</organism>
<dbReference type="Gene3D" id="3.30.1360.120">
    <property type="entry name" value="Probable tRNA modification gtpase trme, domain 1"/>
    <property type="match status" value="1"/>
</dbReference>
<dbReference type="FunFam" id="3.30.70.1400:FF:000001">
    <property type="entry name" value="Aminomethyltransferase"/>
    <property type="match status" value="1"/>
</dbReference>
<dbReference type="InterPro" id="IPR029043">
    <property type="entry name" value="GcvT/YgfZ_C"/>
</dbReference>
<dbReference type="EC" id="2.1.2.10" evidence="2 8"/>
<dbReference type="EMBL" id="ML014120">
    <property type="protein sequence ID" value="RKP03629.1"/>
    <property type="molecule type" value="Genomic_DNA"/>
</dbReference>
<dbReference type="InterPro" id="IPR013977">
    <property type="entry name" value="GcvT_C"/>
</dbReference>
<reference evidence="12" key="1">
    <citation type="journal article" date="2018" name="Nat. Microbiol.">
        <title>Leveraging single-cell genomics to expand the fungal tree of life.</title>
        <authorList>
            <person name="Ahrendt S.R."/>
            <person name="Quandt C.A."/>
            <person name="Ciobanu D."/>
            <person name="Clum A."/>
            <person name="Salamov A."/>
            <person name="Andreopoulos B."/>
            <person name="Cheng J.F."/>
            <person name="Woyke T."/>
            <person name="Pelin A."/>
            <person name="Henrissat B."/>
            <person name="Reynolds N.K."/>
            <person name="Benny G.L."/>
            <person name="Smith M.E."/>
            <person name="James T.Y."/>
            <person name="Grigoriev I.V."/>
        </authorList>
    </citation>
    <scope>NUCLEOTIDE SEQUENCE [LARGE SCALE GENOMIC DNA]</scope>
    <source>
        <strain evidence="12">ATCC 52028</strain>
    </source>
</reference>
<dbReference type="GO" id="GO:0006546">
    <property type="term" value="P:glycine catabolic process"/>
    <property type="evidence" value="ECO:0007669"/>
    <property type="project" value="InterPro"/>
</dbReference>
<sequence>MVSCEQKTALWDLHRAHGGKMVGFAGWSMPVQYLDQTISGSHLWTREKASVFDVSHMLQTHWTGADHVAFLERLVVADLRELPLGHSQLSVMTNAHGGIVDDTILNKYSSDAVYMVTNAGCADKDIAHMEATLAKARQEGMDVQYRVIDRSLVALQGPASMAVLQGLVGADVDLAAMPFMTAQPMTVAGHACYVTRGGYTGEDGFELSVDHAAAAPLVEALLAHPDTVRLAGLGARDSLRLEAGLCLYGHDLSDATTPVAAGLAWTIGARRRREGGFLGADAVLAQLGAPGAATVAARRVGLIVDGAPAREGAVVYAAPPAGEPFDPLHPGESIGHVTSGCPSPCLRQNIAMAYVRRGHHKIGTTVYVKVRTRFQKATVSKMPFVPTRYHRV</sequence>
<keyword evidence="8" id="KW-0496">Mitochondrion</keyword>
<dbReference type="Gene3D" id="3.30.70.1400">
    <property type="entry name" value="Aminomethyltransferase beta-barrel domains"/>
    <property type="match status" value="1"/>
</dbReference>
<keyword evidence="3 8" id="KW-0032">Aminotransferase</keyword>
<evidence type="ECO:0000259" key="9">
    <source>
        <dbReference type="Pfam" id="PF01571"/>
    </source>
</evidence>
<dbReference type="OrthoDB" id="10263536at2759"/>
<protein>
    <recommendedName>
        <fullName evidence="2 8">Aminomethyltransferase</fullName>
        <ecNumber evidence="2 8">2.1.2.10</ecNumber>
    </recommendedName>
    <alternativeName>
        <fullName evidence="5 8">Glycine cleavage system T protein</fullName>
    </alternativeName>
</protein>
<comment type="function">
    <text evidence="8">The glycine cleavage system catalyzes the degradation of glycine.</text>
</comment>
<comment type="subunit">
    <text evidence="8">The glycine cleavage system is composed of four proteins: P, T, L and H.</text>
</comment>
<dbReference type="PANTHER" id="PTHR43757">
    <property type="entry name" value="AMINOMETHYLTRANSFERASE"/>
    <property type="match status" value="1"/>
</dbReference>
<dbReference type="GO" id="GO:0005960">
    <property type="term" value="C:glycine cleavage complex"/>
    <property type="evidence" value="ECO:0007669"/>
    <property type="project" value="InterPro"/>
</dbReference>
<dbReference type="PANTHER" id="PTHR43757:SF2">
    <property type="entry name" value="AMINOMETHYLTRANSFERASE, MITOCHONDRIAL"/>
    <property type="match status" value="1"/>
</dbReference>
<evidence type="ECO:0000256" key="4">
    <source>
        <dbReference type="ARBA" id="ARBA00022679"/>
    </source>
</evidence>
<dbReference type="Proteomes" id="UP000274922">
    <property type="component" value="Unassembled WGS sequence"/>
</dbReference>
<dbReference type="Gene3D" id="2.40.30.110">
    <property type="entry name" value="Aminomethyltransferase beta-barrel domains"/>
    <property type="match status" value="1"/>
</dbReference>
<evidence type="ECO:0000313" key="12">
    <source>
        <dbReference type="Proteomes" id="UP000274922"/>
    </source>
</evidence>
<dbReference type="FunFam" id="2.40.30.110:FF:000002">
    <property type="entry name" value="Aminomethyltransferase"/>
    <property type="match status" value="1"/>
</dbReference>
<dbReference type="GO" id="GO:0008483">
    <property type="term" value="F:transaminase activity"/>
    <property type="evidence" value="ECO:0007669"/>
    <property type="project" value="UniProtKB-KW"/>
</dbReference>
<dbReference type="SUPFAM" id="SSF101790">
    <property type="entry name" value="Aminomethyltransferase beta-barrel domain"/>
    <property type="match status" value="1"/>
</dbReference>
<accession>A0A4V1IVD0</accession>
<dbReference type="InterPro" id="IPR028896">
    <property type="entry name" value="GcvT/YgfZ/DmdA"/>
</dbReference>
<comment type="catalytic activity">
    <reaction evidence="6 8">
        <text>N(6)-[(R)-S(8)-aminomethyldihydrolipoyl]-L-lysyl-[protein] + (6S)-5,6,7,8-tetrahydrofolate = N(6)-[(R)-dihydrolipoyl]-L-lysyl-[protein] + (6R)-5,10-methylene-5,6,7,8-tetrahydrofolate + NH4(+)</text>
        <dbReference type="Rhea" id="RHEA:16945"/>
        <dbReference type="Rhea" id="RHEA-COMP:10475"/>
        <dbReference type="Rhea" id="RHEA-COMP:10492"/>
        <dbReference type="ChEBI" id="CHEBI:15636"/>
        <dbReference type="ChEBI" id="CHEBI:28938"/>
        <dbReference type="ChEBI" id="CHEBI:57453"/>
        <dbReference type="ChEBI" id="CHEBI:83100"/>
        <dbReference type="ChEBI" id="CHEBI:83143"/>
        <dbReference type="EC" id="2.1.2.10"/>
    </reaction>
</comment>
<dbReference type="InterPro" id="IPR027266">
    <property type="entry name" value="TrmE/GcvT-like"/>
</dbReference>
<keyword evidence="4 8" id="KW-0808">Transferase</keyword>
<evidence type="ECO:0000313" key="11">
    <source>
        <dbReference type="EMBL" id="RKP03629.1"/>
    </source>
</evidence>
<dbReference type="InterPro" id="IPR006223">
    <property type="entry name" value="GcvT"/>
</dbReference>
<name>A0A4V1IVD0_9FUNG</name>
<dbReference type="GO" id="GO:0005739">
    <property type="term" value="C:mitochondrion"/>
    <property type="evidence" value="ECO:0007669"/>
    <property type="project" value="UniProtKB-SubCell"/>
</dbReference>
<evidence type="ECO:0000256" key="8">
    <source>
        <dbReference type="RuleBase" id="RU003981"/>
    </source>
</evidence>
<evidence type="ECO:0000256" key="2">
    <source>
        <dbReference type="ARBA" id="ARBA00012616"/>
    </source>
</evidence>
<dbReference type="AlphaFoldDB" id="A0A4V1IVD0"/>
<dbReference type="InterPro" id="IPR006222">
    <property type="entry name" value="GCVT_N"/>
</dbReference>
<dbReference type="SUPFAM" id="SSF103025">
    <property type="entry name" value="Folate-binding domain"/>
    <property type="match status" value="1"/>
</dbReference>
<comment type="similarity">
    <text evidence="1 8">Belongs to the GcvT family.</text>
</comment>
<dbReference type="NCBIfam" id="NF001567">
    <property type="entry name" value="PRK00389.1"/>
    <property type="match status" value="1"/>
</dbReference>
<keyword evidence="8" id="KW-0809">Transit peptide</keyword>
<feature type="binding site" evidence="7">
    <location>
        <position position="206"/>
    </location>
    <ligand>
        <name>substrate</name>
    </ligand>
</feature>
<evidence type="ECO:0000256" key="7">
    <source>
        <dbReference type="PIRSR" id="PIRSR006487-1"/>
    </source>
</evidence>
<dbReference type="Gene3D" id="4.10.1250.10">
    <property type="entry name" value="Aminomethyltransferase fragment"/>
    <property type="match status" value="1"/>
</dbReference>
<gene>
    <name evidence="11" type="ORF">CXG81DRAFT_9263</name>
</gene>
<dbReference type="NCBIfam" id="TIGR00528">
    <property type="entry name" value="gcvT"/>
    <property type="match status" value="1"/>
</dbReference>
<feature type="domain" description="GCVT N-terminal" evidence="9">
    <location>
        <begin position="11"/>
        <end position="268"/>
    </location>
</feature>
<dbReference type="Pfam" id="PF08669">
    <property type="entry name" value="GCV_T_C"/>
    <property type="match status" value="1"/>
</dbReference>
<dbReference type="STRING" id="1555241.A0A4V1IVD0"/>
<evidence type="ECO:0000259" key="10">
    <source>
        <dbReference type="Pfam" id="PF08669"/>
    </source>
</evidence>
<evidence type="ECO:0000256" key="1">
    <source>
        <dbReference type="ARBA" id="ARBA00008609"/>
    </source>
</evidence>
<dbReference type="PIRSF" id="PIRSF006487">
    <property type="entry name" value="GcvT"/>
    <property type="match status" value="1"/>
</dbReference>
<evidence type="ECO:0000256" key="5">
    <source>
        <dbReference type="ARBA" id="ARBA00031395"/>
    </source>
</evidence>
<dbReference type="GO" id="GO:0004047">
    <property type="term" value="F:aminomethyltransferase activity"/>
    <property type="evidence" value="ECO:0007669"/>
    <property type="project" value="UniProtKB-EC"/>
</dbReference>
<proteinExistence type="inferred from homology"/>
<dbReference type="Pfam" id="PF01571">
    <property type="entry name" value="GCV_T"/>
    <property type="match status" value="1"/>
</dbReference>
<feature type="domain" description="Aminomethyltransferase C-terminal" evidence="10">
    <location>
        <begin position="298"/>
        <end position="385"/>
    </location>
</feature>
<evidence type="ECO:0000256" key="6">
    <source>
        <dbReference type="ARBA" id="ARBA00047665"/>
    </source>
</evidence>
<evidence type="ECO:0000256" key="3">
    <source>
        <dbReference type="ARBA" id="ARBA00022576"/>
    </source>
</evidence>
<keyword evidence="12" id="KW-1185">Reference proteome</keyword>